<accession>A0A0C1R6H9</accession>
<dbReference type="EMBL" id="AYSO01000017">
    <property type="protein sequence ID" value="KIE46086.1"/>
    <property type="molecule type" value="Genomic_DNA"/>
</dbReference>
<dbReference type="RefSeq" id="WP_039633810.1">
    <property type="nucleotide sequence ID" value="NZ_AYSO01000017.1"/>
</dbReference>
<comment type="caution">
    <text evidence="1">The sequence shown here is derived from an EMBL/GenBank/DDBJ whole genome shotgun (WGS) entry which is preliminary data.</text>
</comment>
<name>A0A0C1R6H9_9CLOT</name>
<organism evidence="1 2">
    <name type="scientific">Clostridium argentinense CDC 2741</name>
    <dbReference type="NCBI Taxonomy" id="1418104"/>
    <lineage>
        <taxon>Bacteria</taxon>
        <taxon>Bacillati</taxon>
        <taxon>Bacillota</taxon>
        <taxon>Clostridia</taxon>
        <taxon>Eubacteriales</taxon>
        <taxon>Clostridiaceae</taxon>
        <taxon>Clostridium</taxon>
    </lineage>
</organism>
<evidence type="ECO:0000313" key="2">
    <source>
        <dbReference type="Proteomes" id="UP000031366"/>
    </source>
</evidence>
<dbReference type="GO" id="GO:0016853">
    <property type="term" value="F:isomerase activity"/>
    <property type="evidence" value="ECO:0007669"/>
    <property type="project" value="UniProtKB-KW"/>
</dbReference>
<reference evidence="1 2" key="1">
    <citation type="journal article" date="2015" name="Infect. Genet. Evol.">
        <title>Genomic sequences of six botulinum neurotoxin-producing strains representing three clostridial species illustrate the mobility and diversity of botulinum neurotoxin genes.</title>
        <authorList>
            <person name="Smith T.J."/>
            <person name="Hill K.K."/>
            <person name="Xie G."/>
            <person name="Foley B.T."/>
            <person name="Williamson C.H."/>
            <person name="Foster J.T."/>
            <person name="Johnson S.L."/>
            <person name="Chertkov O."/>
            <person name="Teshima H."/>
            <person name="Gibbons H.S."/>
            <person name="Johnsky L.A."/>
            <person name="Karavis M.A."/>
            <person name="Smith L.A."/>
        </authorList>
    </citation>
    <scope>NUCLEOTIDE SEQUENCE [LARGE SCALE GENOMIC DNA]</scope>
    <source>
        <strain evidence="1 2">CDC 2741</strain>
    </source>
</reference>
<keyword evidence="2" id="KW-1185">Reference proteome</keyword>
<protein>
    <submittedName>
        <fullName evidence="1">Xylose isomerase-like TIM barrel family protein</fullName>
    </submittedName>
</protein>
<dbReference type="Proteomes" id="UP000031366">
    <property type="component" value="Unassembled WGS sequence"/>
</dbReference>
<proteinExistence type="predicted"/>
<evidence type="ECO:0000313" key="1">
    <source>
        <dbReference type="EMBL" id="KIE46086.1"/>
    </source>
</evidence>
<dbReference type="OrthoDB" id="1890113at2"/>
<dbReference type="Gene3D" id="3.20.20.150">
    <property type="entry name" value="Divalent-metal-dependent TIM barrel enzymes"/>
    <property type="match status" value="1"/>
</dbReference>
<dbReference type="SUPFAM" id="SSF51658">
    <property type="entry name" value="Xylose isomerase-like"/>
    <property type="match status" value="1"/>
</dbReference>
<keyword evidence="1" id="KW-0413">Isomerase</keyword>
<dbReference type="STRING" id="29341.RSJ17_16065"/>
<dbReference type="InterPro" id="IPR036237">
    <property type="entry name" value="Xyl_isomerase-like_sf"/>
</dbReference>
<gene>
    <name evidence="1" type="ORF">U732_1891</name>
</gene>
<sequence>MSTIINRFMIALFESFDKGRYNRDLRENFFGVQACQYKEEKEIFNLLEALQRDNLKLGIHFPLRLNQWKFRDPQYLSKDEKQRMESFEFIAKEFEFVSKFNPNYVLLHYPKPVILDDRVDWTKWRFTDKSEYYYESEYSYNEFEERSRDFFKWISNKAKELNISVILELDAVNSYIYNKNLLEELLEEYSNIKLCLDIGRLHLQEKLDDNFDSYGFVKRFVKYAEVIHLWNVKVSANLEHSHFPILPCQKPEEGWADIEKYMKIIKECNNTCKFVFEHYSDKITDEELEECYKWIESLLI</sequence>
<dbReference type="AlphaFoldDB" id="A0A0C1R6H9"/>